<evidence type="ECO:0000256" key="8">
    <source>
        <dbReference type="ARBA" id="ARBA00023004"/>
    </source>
</evidence>
<dbReference type="GO" id="GO:0005886">
    <property type="term" value="C:plasma membrane"/>
    <property type="evidence" value="ECO:0007669"/>
    <property type="project" value="UniProtKB-SubCell"/>
</dbReference>
<keyword evidence="6 10" id="KW-0735">Signal-anchor</keyword>
<evidence type="ECO:0000256" key="4">
    <source>
        <dbReference type="ARBA" id="ARBA00022723"/>
    </source>
</evidence>
<keyword evidence="3 10" id="KW-0812">Transmembrane</keyword>
<evidence type="ECO:0000256" key="5">
    <source>
        <dbReference type="ARBA" id="ARBA00022748"/>
    </source>
</evidence>
<keyword evidence="2 10" id="KW-0349">Heme</keyword>
<feature type="binding site" description="covalent" evidence="10 11">
    <location>
        <position position="120"/>
    </location>
    <ligand>
        <name>heme</name>
        <dbReference type="ChEBI" id="CHEBI:30413"/>
    </ligand>
</feature>
<feature type="topological domain" description="Cytoplasmic" evidence="10">
    <location>
        <begin position="1"/>
        <end position="7"/>
    </location>
</feature>
<evidence type="ECO:0000256" key="9">
    <source>
        <dbReference type="ARBA" id="ARBA00023136"/>
    </source>
</evidence>
<dbReference type="SUPFAM" id="SSF82093">
    <property type="entry name" value="Heme chaperone CcmE"/>
    <property type="match status" value="1"/>
</dbReference>
<keyword evidence="5 10" id="KW-0201">Cytochrome c-type biogenesis</keyword>
<dbReference type="PANTHER" id="PTHR34128:SF2">
    <property type="entry name" value="CYTOCHROME C-TYPE BIOGENESIS PROTEIN CCME HOMOLOG, MITOCHONDRIAL"/>
    <property type="match status" value="1"/>
</dbReference>
<feature type="transmembrane region" description="Helical" evidence="12">
    <location>
        <begin position="7"/>
        <end position="26"/>
    </location>
</feature>
<keyword evidence="10" id="KW-1003">Cell membrane</keyword>
<keyword evidence="4 10" id="KW-0479">Metal-binding</keyword>
<comment type="similarity">
    <text evidence="10">Belongs to the CcmE/CycJ family.</text>
</comment>
<protein>
    <recommendedName>
        <fullName evidence="10">Cytochrome c-type biogenesis protein CcmE</fullName>
    </recommendedName>
    <alternativeName>
        <fullName evidence="10">Cytochrome c maturation protein E</fullName>
    </alternativeName>
    <alternativeName>
        <fullName evidence="10">Heme chaperone CcmE</fullName>
    </alternativeName>
</protein>
<dbReference type="GO" id="GO:0017003">
    <property type="term" value="P:protein-heme linkage"/>
    <property type="evidence" value="ECO:0007669"/>
    <property type="project" value="UniProtKB-UniRule"/>
</dbReference>
<comment type="subcellular location">
    <subcellularLocation>
        <location evidence="10">Cell membrane</location>
        <topology evidence="10">Single-pass type II membrane protein</topology>
    </subcellularLocation>
    <subcellularLocation>
        <location evidence="1">Membrane</location>
    </subcellularLocation>
</comment>
<accession>A0AAT9GDR1</accession>
<dbReference type="GO" id="GO:0046872">
    <property type="term" value="F:metal ion binding"/>
    <property type="evidence" value="ECO:0007669"/>
    <property type="project" value="UniProtKB-KW"/>
</dbReference>
<evidence type="ECO:0000256" key="1">
    <source>
        <dbReference type="ARBA" id="ARBA00004370"/>
    </source>
</evidence>
<evidence type="ECO:0000256" key="2">
    <source>
        <dbReference type="ARBA" id="ARBA00022617"/>
    </source>
</evidence>
<keyword evidence="8 10" id="KW-0408">Iron</keyword>
<dbReference type="InterPro" id="IPR012340">
    <property type="entry name" value="NA-bd_OB-fold"/>
</dbReference>
<reference evidence="13" key="1">
    <citation type="submission" date="2024-01" db="EMBL/GenBank/DDBJ databases">
        <title>Sequencing the genomes of a sandfly, Sergentomyia squamirostris, and its two endosymbionts.</title>
        <authorList>
            <person name="Itokawa K."/>
            <person name="Sanjoba C."/>
        </authorList>
    </citation>
    <scope>NUCLEOTIDE SEQUENCE</scope>
    <source>
        <strain evidence="13">WSSQ</strain>
    </source>
</reference>
<dbReference type="GO" id="GO:0017004">
    <property type="term" value="P:cytochrome complex assembly"/>
    <property type="evidence" value="ECO:0007669"/>
    <property type="project" value="UniProtKB-KW"/>
</dbReference>
<evidence type="ECO:0000256" key="7">
    <source>
        <dbReference type="ARBA" id="ARBA00022989"/>
    </source>
</evidence>
<evidence type="ECO:0000313" key="13">
    <source>
        <dbReference type="EMBL" id="BFD47980.1"/>
    </source>
</evidence>
<evidence type="ECO:0000256" key="11">
    <source>
        <dbReference type="PIRSR" id="PIRSR604329-50"/>
    </source>
</evidence>
<dbReference type="GO" id="GO:0020037">
    <property type="term" value="F:heme binding"/>
    <property type="evidence" value="ECO:0007669"/>
    <property type="project" value="InterPro"/>
</dbReference>
<evidence type="ECO:0000256" key="3">
    <source>
        <dbReference type="ARBA" id="ARBA00022692"/>
    </source>
</evidence>
<gene>
    <name evidence="10 13" type="primary">ccmE</name>
    <name evidence="10" type="synonym">cycJ</name>
    <name evidence="13" type="ORF">DMENIID0003_10540</name>
</gene>
<evidence type="ECO:0000256" key="10">
    <source>
        <dbReference type="HAMAP-Rule" id="MF_01959"/>
    </source>
</evidence>
<dbReference type="EMBL" id="AP029172">
    <property type="protein sequence ID" value="BFD47980.1"/>
    <property type="molecule type" value="Genomic_DNA"/>
</dbReference>
<dbReference type="SMR" id="A0AAT9GDR1"/>
<feature type="topological domain" description="Extracellular" evidence="10">
    <location>
        <begin position="29"/>
        <end position="133"/>
    </location>
</feature>
<sequence>MKKKHKRLLITSGIFCFLSCIVFFILTTLKENISFFYTVSEAIVLQNSQKLIRVGGMVVENSVIRSESEVIFQMTDFNKSVVVKYQGILPPMFSEKSGVVVQGKMFDNSTFLADTVFAKHDENYMPKVLKQIP</sequence>
<evidence type="ECO:0000256" key="6">
    <source>
        <dbReference type="ARBA" id="ARBA00022968"/>
    </source>
</evidence>
<dbReference type="NCBIfam" id="NF009727">
    <property type="entry name" value="PRK13254.1-1"/>
    <property type="match status" value="1"/>
</dbReference>
<dbReference type="PANTHER" id="PTHR34128">
    <property type="entry name" value="CYTOCHROME C-TYPE BIOGENESIS PROTEIN CCME HOMOLOG, MITOCHONDRIAL"/>
    <property type="match status" value="1"/>
</dbReference>
<proteinExistence type="inferred from homology"/>
<dbReference type="InterPro" id="IPR004329">
    <property type="entry name" value="CcmE"/>
</dbReference>
<dbReference type="HAMAP" id="MF_01959">
    <property type="entry name" value="CcmE"/>
    <property type="match status" value="1"/>
</dbReference>
<name>A0AAT9GDR1_9RICK</name>
<dbReference type="InterPro" id="IPR036127">
    <property type="entry name" value="CcmE-like_sf"/>
</dbReference>
<evidence type="ECO:0000256" key="12">
    <source>
        <dbReference type="SAM" id="Phobius"/>
    </source>
</evidence>
<keyword evidence="7 10" id="KW-1133">Transmembrane helix</keyword>
<dbReference type="Pfam" id="PF03100">
    <property type="entry name" value="CcmE"/>
    <property type="match status" value="1"/>
</dbReference>
<comment type="function">
    <text evidence="10">Heme chaperone required for the biogenesis of c-type cytochromes. Transiently binds heme delivered by CcmC and transfers the heme to apo-cytochromes in a process facilitated by CcmF and CcmH.</text>
</comment>
<keyword evidence="9 10" id="KW-0472">Membrane</keyword>
<dbReference type="Gene3D" id="2.40.50.140">
    <property type="entry name" value="Nucleic acid-binding proteins"/>
    <property type="match status" value="1"/>
</dbReference>
<organism evidence="13">
    <name type="scientific">Wolbachia endosymbiont of Sergentomyia squamirostris</name>
    <dbReference type="NCBI Taxonomy" id="3113640"/>
    <lineage>
        <taxon>Bacteria</taxon>
        <taxon>Pseudomonadati</taxon>
        <taxon>Pseudomonadota</taxon>
        <taxon>Alphaproteobacteria</taxon>
        <taxon>Rickettsiales</taxon>
        <taxon>Anaplasmataceae</taxon>
        <taxon>Wolbachieae</taxon>
        <taxon>Wolbachia</taxon>
    </lineage>
</organism>
<dbReference type="AlphaFoldDB" id="A0AAT9GDR1"/>
<feature type="binding site" description="axial binding residue" evidence="10 11">
    <location>
        <position position="124"/>
    </location>
    <ligand>
        <name>heme</name>
        <dbReference type="ChEBI" id="CHEBI:30413"/>
    </ligand>
    <ligandPart>
        <name>Fe</name>
        <dbReference type="ChEBI" id="CHEBI:18248"/>
    </ligandPart>
</feature>